<dbReference type="GO" id="GO:0016020">
    <property type="term" value="C:membrane"/>
    <property type="evidence" value="ECO:0007669"/>
    <property type="project" value="UniProtKB-SubCell"/>
</dbReference>
<comment type="subcellular location">
    <subcellularLocation>
        <location evidence="1">Endomembrane system</location>
        <topology evidence="1">Multi-pass membrane protein</topology>
    </subcellularLocation>
    <subcellularLocation>
        <location evidence="5">Membrane</location>
        <topology evidence="5">Multi-pass membrane protein</topology>
    </subcellularLocation>
</comment>
<feature type="transmembrane region" description="Helical" evidence="6">
    <location>
        <begin position="275"/>
        <end position="293"/>
    </location>
</feature>
<keyword evidence="2 5" id="KW-0812">Transmembrane</keyword>
<feature type="transmembrane region" description="Helical" evidence="6">
    <location>
        <begin position="47"/>
        <end position="67"/>
    </location>
</feature>
<dbReference type="EMBL" id="SMKV01000008">
    <property type="protein sequence ID" value="TDC94125.1"/>
    <property type="molecule type" value="Genomic_DNA"/>
</dbReference>
<evidence type="ECO:0000256" key="5">
    <source>
        <dbReference type="RuleBase" id="RU000320"/>
    </source>
</evidence>
<dbReference type="GO" id="GO:0042773">
    <property type="term" value="P:ATP synthesis coupled electron transport"/>
    <property type="evidence" value="ECO:0007669"/>
    <property type="project" value="InterPro"/>
</dbReference>
<dbReference type="RefSeq" id="WP_132621527.1">
    <property type="nucleotide sequence ID" value="NZ_SMKV01000008.1"/>
</dbReference>
<proteinExistence type="predicted"/>
<evidence type="ECO:0000313" key="10">
    <source>
        <dbReference type="Proteomes" id="UP000294744"/>
    </source>
</evidence>
<evidence type="ECO:0000313" key="9">
    <source>
        <dbReference type="EMBL" id="TDC94125.1"/>
    </source>
</evidence>
<dbReference type="Proteomes" id="UP000294744">
    <property type="component" value="Unassembled WGS sequence"/>
</dbReference>
<accession>A0A4V2Y808</accession>
<feature type="transmembrane region" description="Helical" evidence="6">
    <location>
        <begin position="333"/>
        <end position="354"/>
    </location>
</feature>
<keyword evidence="4 6" id="KW-0472">Membrane</keyword>
<feature type="domain" description="NADH-Ubiquinone oxidoreductase (complex I) chain 5 N-terminal" evidence="8">
    <location>
        <begin position="87"/>
        <end position="132"/>
    </location>
</feature>
<evidence type="ECO:0000256" key="2">
    <source>
        <dbReference type="ARBA" id="ARBA00022692"/>
    </source>
</evidence>
<feature type="transmembrane region" description="Helical" evidence="6">
    <location>
        <begin position="444"/>
        <end position="469"/>
    </location>
</feature>
<feature type="transmembrane region" description="Helical" evidence="6">
    <location>
        <begin position="402"/>
        <end position="424"/>
    </location>
</feature>
<feature type="domain" description="NADH:quinone oxidoreductase/Mrp antiporter transmembrane" evidence="7">
    <location>
        <begin position="163"/>
        <end position="446"/>
    </location>
</feature>
<evidence type="ECO:0000256" key="1">
    <source>
        <dbReference type="ARBA" id="ARBA00004127"/>
    </source>
</evidence>
<dbReference type="InterPro" id="IPR001750">
    <property type="entry name" value="ND/Mrp_TM"/>
</dbReference>
<dbReference type="PRINTS" id="PR01435">
    <property type="entry name" value="NPOXDRDTASE5"/>
</dbReference>
<dbReference type="InterPro" id="IPR001516">
    <property type="entry name" value="Proton_antipo_N"/>
</dbReference>
<gene>
    <name evidence="9" type="ORF">E1161_08985</name>
</gene>
<dbReference type="Pfam" id="PF00361">
    <property type="entry name" value="Proton_antipo_M"/>
    <property type="match status" value="1"/>
</dbReference>
<comment type="caution">
    <text evidence="9">The sequence shown here is derived from an EMBL/GenBank/DDBJ whole genome shotgun (WGS) entry which is preliminary data.</text>
</comment>
<dbReference type="OrthoDB" id="9811798at2"/>
<feature type="transmembrane region" description="Helical" evidence="6">
    <location>
        <begin position="236"/>
        <end position="254"/>
    </location>
</feature>
<dbReference type="PANTHER" id="PTHR42829:SF2">
    <property type="entry name" value="NADH-UBIQUINONE OXIDOREDUCTASE CHAIN 5"/>
    <property type="match status" value="1"/>
</dbReference>
<feature type="transmembrane region" description="Helical" evidence="6">
    <location>
        <begin position="145"/>
        <end position="162"/>
    </location>
</feature>
<dbReference type="InterPro" id="IPR003945">
    <property type="entry name" value="NU5C-like"/>
</dbReference>
<dbReference type="InterPro" id="IPR018393">
    <property type="entry name" value="NADHpl_OxRdtase_5_subgr"/>
</dbReference>
<organism evidence="9 10">
    <name type="scientific">Saccharopolyspora aridisoli</name>
    <dbReference type="NCBI Taxonomy" id="2530385"/>
    <lineage>
        <taxon>Bacteria</taxon>
        <taxon>Bacillati</taxon>
        <taxon>Actinomycetota</taxon>
        <taxon>Actinomycetes</taxon>
        <taxon>Pseudonocardiales</taxon>
        <taxon>Pseudonocardiaceae</taxon>
        <taxon>Saccharopolyspora</taxon>
    </lineage>
</organism>
<dbReference type="PANTHER" id="PTHR42829">
    <property type="entry name" value="NADH-UBIQUINONE OXIDOREDUCTASE CHAIN 5"/>
    <property type="match status" value="1"/>
</dbReference>
<dbReference type="GO" id="GO:0008137">
    <property type="term" value="F:NADH dehydrogenase (ubiquinone) activity"/>
    <property type="evidence" value="ECO:0007669"/>
    <property type="project" value="InterPro"/>
</dbReference>
<keyword evidence="10" id="KW-1185">Reference proteome</keyword>
<feature type="transmembrane region" description="Helical" evidence="6">
    <location>
        <begin position="490"/>
        <end position="512"/>
    </location>
</feature>
<feature type="transmembrane region" description="Helical" evidence="6">
    <location>
        <begin position="305"/>
        <end position="326"/>
    </location>
</feature>
<feature type="transmembrane region" description="Helical" evidence="6">
    <location>
        <begin position="207"/>
        <end position="224"/>
    </location>
</feature>
<dbReference type="Gene3D" id="1.20.5.2700">
    <property type="match status" value="1"/>
</dbReference>
<dbReference type="AlphaFoldDB" id="A0A4V2Y808"/>
<dbReference type="PRINTS" id="PR01434">
    <property type="entry name" value="NADHDHGNASE5"/>
</dbReference>
<feature type="transmembrane region" description="Helical" evidence="6">
    <location>
        <begin position="539"/>
        <end position="560"/>
    </location>
</feature>
<reference evidence="9 10" key="1">
    <citation type="submission" date="2019-03" db="EMBL/GenBank/DDBJ databases">
        <title>Draft genome sequences of novel Actinobacteria.</title>
        <authorList>
            <person name="Sahin N."/>
            <person name="Ay H."/>
            <person name="Saygin H."/>
        </authorList>
    </citation>
    <scope>NUCLEOTIDE SEQUENCE [LARGE SCALE GENOMIC DNA]</scope>
    <source>
        <strain evidence="9 10">16K404</strain>
    </source>
</reference>
<feature type="transmembrane region" description="Helical" evidence="6">
    <location>
        <begin position="104"/>
        <end position="124"/>
    </location>
</feature>
<dbReference type="NCBIfam" id="NF005141">
    <property type="entry name" value="PRK06590.1"/>
    <property type="match status" value="1"/>
</dbReference>
<dbReference type="Pfam" id="PF00662">
    <property type="entry name" value="Proton_antipo_N"/>
    <property type="match status" value="1"/>
</dbReference>
<evidence type="ECO:0000256" key="3">
    <source>
        <dbReference type="ARBA" id="ARBA00022989"/>
    </source>
</evidence>
<dbReference type="NCBIfam" id="TIGR01974">
    <property type="entry name" value="NDH_I_L"/>
    <property type="match status" value="1"/>
</dbReference>
<dbReference type="GO" id="GO:0012505">
    <property type="term" value="C:endomembrane system"/>
    <property type="evidence" value="ECO:0007669"/>
    <property type="project" value="UniProtKB-SubCell"/>
</dbReference>
<evidence type="ECO:0000259" key="7">
    <source>
        <dbReference type="Pfam" id="PF00361"/>
    </source>
</evidence>
<evidence type="ECO:0000256" key="6">
    <source>
        <dbReference type="SAM" id="Phobius"/>
    </source>
</evidence>
<keyword evidence="3 6" id="KW-1133">Transmembrane helix</keyword>
<evidence type="ECO:0000259" key="8">
    <source>
        <dbReference type="Pfam" id="PF00662"/>
    </source>
</evidence>
<feature type="transmembrane region" description="Helical" evidence="6">
    <location>
        <begin position="22"/>
        <end position="40"/>
    </location>
</feature>
<dbReference type="GO" id="GO:0003954">
    <property type="term" value="F:NADH dehydrogenase activity"/>
    <property type="evidence" value="ECO:0007669"/>
    <property type="project" value="TreeGrafter"/>
</dbReference>
<dbReference type="GO" id="GO:0015990">
    <property type="term" value="P:electron transport coupled proton transport"/>
    <property type="evidence" value="ECO:0007669"/>
    <property type="project" value="TreeGrafter"/>
</dbReference>
<protein>
    <submittedName>
        <fullName evidence="9">NADH-quinone oxidoreductase subunit L</fullName>
    </submittedName>
</protein>
<sequence>MTAKTLETAAGVAEATGPAQSYAWLLVAFPLVGAAILLIAGRRANGWGHLLGSATVIASFVYGLLLFTSVAGSPEGEQVRDLHLFSWIPVNALQVDFGLRLDPLSMVFLLLITGVGSLIHLYSIGYMSHDQQGRTGSANTERRRFFAYLNLFVASMLILVLGNSFVTLYLGWEGVGLASYLLIGFWQHRPSAAAAATKAFVMNRVGDVGLALAIFLLFANLGTTQYAEVFARAGELSPGVLLAITLLLLLGACGKSGQVPLQAWLPDAMEGPTPVSALIHAATMVTAGVYLVARSNPLFSLSPGGQLAVTIVGAVTLLVGCVIGCAYDDIKKVLAYSTVSQIGYMMLAVGLGPAGYALGIMHLLTHGFFKAGLFLGAGSVMHGMNDEVDMRKFGGLARYMPITFGTFGLGYLALIGFPFLSGFYSKDAIIEAAFGQEGWRGWVFGGAAMLGAGITAFYMTRLVLMTFFGEKRWKNLKASNGQEFHPHESPAIMTAPMIVLAVGSIGAGMFLAGGDRLVAFLSPSLGELQEAHHTAIPHAMIPVLTVAISALGAVIAWLVVGRKPVPVERPVKVSPVVRAARADLGGNVINDLLAVRPTFGLTKGLLAVDREGVDGTVTGIAALLTSSSGRMRRWQTGFVRSYALSMLFGGVVVIAALMAVGIPA</sequence>
<name>A0A4V2Y808_9PSEU</name>
<feature type="transmembrane region" description="Helical" evidence="6">
    <location>
        <begin position="641"/>
        <end position="662"/>
    </location>
</feature>
<evidence type="ECO:0000256" key="4">
    <source>
        <dbReference type="ARBA" id="ARBA00023136"/>
    </source>
</evidence>